<evidence type="ECO:0000313" key="2">
    <source>
        <dbReference type="EMBL" id="SGY80443.1"/>
    </source>
</evidence>
<feature type="chain" id="PRO_5016093652" evidence="1">
    <location>
        <begin position="35"/>
        <end position="62"/>
    </location>
</feature>
<evidence type="ECO:0000256" key="1">
    <source>
        <dbReference type="SAM" id="SignalP"/>
    </source>
</evidence>
<sequence>MRSRKVARASLRLISPMVSNFLLFTSVLPPLAFAAPPISSRGRVVVSWGHSPPSLNTFTNYP</sequence>
<dbReference type="AlphaFoldDB" id="A0A2X0PF86"/>
<keyword evidence="1" id="KW-0732">Signal</keyword>
<proteinExistence type="predicted"/>
<name>A0A2X0PF86_9BASI</name>
<reference evidence="2 3" key="1">
    <citation type="submission" date="2016-11" db="EMBL/GenBank/DDBJ databases">
        <authorList>
            <person name="Jaros S."/>
            <person name="Januszkiewicz K."/>
            <person name="Wedrychowicz H."/>
        </authorList>
    </citation>
    <scope>NUCLEOTIDE SEQUENCE [LARGE SCALE GENOMIC DNA]</scope>
</reference>
<accession>A0A2X0PF86</accession>
<protein>
    <submittedName>
        <fullName evidence="2">BQ5605_C008g05388 protein</fullName>
    </submittedName>
</protein>
<gene>
    <name evidence="2" type="primary">BQ5605_C008g05388</name>
    <name evidence="2" type="ORF">BQ5605_C008G05388</name>
</gene>
<feature type="signal peptide" evidence="1">
    <location>
        <begin position="1"/>
        <end position="34"/>
    </location>
</feature>
<dbReference type="EMBL" id="FQNC01000048">
    <property type="protein sequence ID" value="SGY80443.1"/>
    <property type="molecule type" value="Genomic_DNA"/>
</dbReference>
<dbReference type="Proteomes" id="UP000249464">
    <property type="component" value="Unassembled WGS sequence"/>
</dbReference>
<organism evidence="2 3">
    <name type="scientific">Microbotryum silenes-dioicae</name>
    <dbReference type="NCBI Taxonomy" id="796604"/>
    <lineage>
        <taxon>Eukaryota</taxon>
        <taxon>Fungi</taxon>
        <taxon>Dikarya</taxon>
        <taxon>Basidiomycota</taxon>
        <taxon>Pucciniomycotina</taxon>
        <taxon>Microbotryomycetes</taxon>
        <taxon>Microbotryales</taxon>
        <taxon>Microbotryaceae</taxon>
        <taxon>Microbotryum</taxon>
    </lineage>
</organism>
<evidence type="ECO:0000313" key="3">
    <source>
        <dbReference type="Proteomes" id="UP000249464"/>
    </source>
</evidence>
<keyword evidence="3" id="KW-1185">Reference proteome</keyword>